<evidence type="ECO:0000256" key="5">
    <source>
        <dbReference type="ARBA" id="ARBA00022833"/>
    </source>
</evidence>
<evidence type="ECO:0000256" key="10">
    <source>
        <dbReference type="SAM" id="MobiDB-lite"/>
    </source>
</evidence>
<feature type="domain" description="C2H2-type" evidence="11">
    <location>
        <begin position="61"/>
        <end position="90"/>
    </location>
</feature>
<keyword evidence="6" id="KW-0805">Transcription regulation</keyword>
<dbReference type="GO" id="GO:0005634">
    <property type="term" value="C:nucleus"/>
    <property type="evidence" value="ECO:0007669"/>
    <property type="project" value="UniProtKB-SubCell"/>
</dbReference>
<evidence type="ECO:0000256" key="6">
    <source>
        <dbReference type="ARBA" id="ARBA00023015"/>
    </source>
</evidence>
<evidence type="ECO:0000313" key="13">
    <source>
        <dbReference type="Proteomes" id="UP001212997"/>
    </source>
</evidence>
<dbReference type="InterPro" id="IPR036236">
    <property type="entry name" value="Znf_C2H2_sf"/>
</dbReference>
<feature type="domain" description="C2H2-type" evidence="11">
    <location>
        <begin position="326"/>
        <end position="356"/>
    </location>
</feature>
<dbReference type="PANTHER" id="PTHR46179:SF13">
    <property type="entry name" value="C2H2-TYPE DOMAIN-CONTAINING PROTEIN"/>
    <property type="match status" value="1"/>
</dbReference>
<dbReference type="Pfam" id="PF00096">
    <property type="entry name" value="zf-C2H2"/>
    <property type="match status" value="5"/>
</dbReference>
<dbReference type="AlphaFoldDB" id="A0AAD5VCM8"/>
<feature type="domain" description="C2H2-type" evidence="11">
    <location>
        <begin position="170"/>
        <end position="200"/>
    </location>
</feature>
<keyword evidence="8" id="KW-0539">Nucleus</keyword>
<sequence length="498" mass="56436">MVLRKRSRGQREGLVLHLSSPPPNCDLYSGSEYEPEVIPRSPVASTSSGKRAKTPNTNGGYICGFEGCNKVYTKPSRLAEHQRSHTGEVSNNSTFHYSMPRTQSGTKRPYVCTVCSKTYLRESHLQAHARSHQPESSKPFVCEAPECGKRFWTTQHLRVHSELHQGEKPFKCAEPGCNSAYSKHHQLREHICNVHSPPGTKPYRCERTGCTKSFATNQKLRAHLKTHDDKRYTCVHQDCMVTQSNTPTYYPTWTALQHHMRTIHPPRCPHPSCNGKTFSAQRNLKAHLKIHEQRDQEEALYAQEASESESERPHKKRRGGEFGRDWVCEVEGCDKDFKSKKALTNHVNVNHLGSRNFVCPFEDCARAFGYKHLLQRHLAKLHAEDTNNSDRDGPEDDEQDEAADTFITSHIDDITGVTFAIRTHEKAQTGKSLCCPFPNLDMFGETGAPSLAASSSLCNYTFSRAYDLRRHLKSAHDIDVDKEEVDDWVQSMKKSAST</sequence>
<dbReference type="GO" id="GO:0000978">
    <property type="term" value="F:RNA polymerase II cis-regulatory region sequence-specific DNA binding"/>
    <property type="evidence" value="ECO:0007669"/>
    <property type="project" value="UniProtKB-ARBA"/>
</dbReference>
<evidence type="ECO:0000256" key="9">
    <source>
        <dbReference type="PROSITE-ProRule" id="PRU00042"/>
    </source>
</evidence>
<keyword evidence="4 9" id="KW-0863">Zinc-finger</keyword>
<feature type="domain" description="C2H2-type" evidence="11">
    <location>
        <begin position="203"/>
        <end position="232"/>
    </location>
</feature>
<reference evidence="12" key="1">
    <citation type="submission" date="2022-07" db="EMBL/GenBank/DDBJ databases">
        <title>Genome Sequence of Physisporinus lineatus.</title>
        <authorList>
            <person name="Buettner E."/>
        </authorList>
    </citation>
    <scope>NUCLEOTIDE SEQUENCE</scope>
    <source>
        <strain evidence="12">VT162</strain>
    </source>
</reference>
<organism evidence="12 13">
    <name type="scientific">Meripilus lineatus</name>
    <dbReference type="NCBI Taxonomy" id="2056292"/>
    <lineage>
        <taxon>Eukaryota</taxon>
        <taxon>Fungi</taxon>
        <taxon>Dikarya</taxon>
        <taxon>Basidiomycota</taxon>
        <taxon>Agaricomycotina</taxon>
        <taxon>Agaricomycetes</taxon>
        <taxon>Polyporales</taxon>
        <taxon>Meripilaceae</taxon>
        <taxon>Meripilus</taxon>
    </lineage>
</organism>
<evidence type="ECO:0000256" key="8">
    <source>
        <dbReference type="ARBA" id="ARBA00023242"/>
    </source>
</evidence>
<keyword evidence="13" id="KW-1185">Reference proteome</keyword>
<dbReference type="InterPro" id="IPR051061">
    <property type="entry name" value="Zinc_finger_trans_reg"/>
</dbReference>
<comment type="caution">
    <text evidence="12">The sequence shown here is derived from an EMBL/GenBank/DDBJ whole genome shotgun (WGS) entry which is preliminary data.</text>
</comment>
<feature type="domain" description="C2H2-type" evidence="11">
    <location>
        <begin position="110"/>
        <end position="137"/>
    </location>
</feature>
<evidence type="ECO:0000256" key="2">
    <source>
        <dbReference type="ARBA" id="ARBA00022723"/>
    </source>
</evidence>
<dbReference type="PANTHER" id="PTHR46179">
    <property type="entry name" value="ZINC FINGER PROTEIN"/>
    <property type="match status" value="1"/>
</dbReference>
<dbReference type="Proteomes" id="UP001212997">
    <property type="component" value="Unassembled WGS sequence"/>
</dbReference>
<evidence type="ECO:0000256" key="3">
    <source>
        <dbReference type="ARBA" id="ARBA00022737"/>
    </source>
</evidence>
<evidence type="ECO:0000256" key="4">
    <source>
        <dbReference type="ARBA" id="ARBA00022771"/>
    </source>
</evidence>
<evidence type="ECO:0000256" key="1">
    <source>
        <dbReference type="ARBA" id="ARBA00004123"/>
    </source>
</evidence>
<dbReference type="Gene3D" id="3.30.160.60">
    <property type="entry name" value="Classic Zinc Finger"/>
    <property type="match status" value="7"/>
</dbReference>
<keyword evidence="2" id="KW-0479">Metal-binding</keyword>
<comment type="subcellular location">
    <subcellularLocation>
        <location evidence="1">Nucleus</location>
    </subcellularLocation>
</comment>
<dbReference type="PROSITE" id="PS00028">
    <property type="entry name" value="ZINC_FINGER_C2H2_1"/>
    <property type="match status" value="7"/>
</dbReference>
<keyword evidence="3" id="KW-0677">Repeat</keyword>
<dbReference type="FunFam" id="3.30.160.60:FF:000065">
    <property type="entry name" value="B-cell CLL/lymphoma 6, member B"/>
    <property type="match status" value="1"/>
</dbReference>
<feature type="region of interest" description="Disordered" evidence="10">
    <location>
        <begin position="79"/>
        <end position="106"/>
    </location>
</feature>
<dbReference type="FunFam" id="3.30.160.60:FF:000072">
    <property type="entry name" value="zinc finger protein 143 isoform X1"/>
    <property type="match status" value="1"/>
</dbReference>
<feature type="domain" description="C2H2-type" evidence="11">
    <location>
        <begin position="140"/>
        <end position="169"/>
    </location>
</feature>
<keyword evidence="5" id="KW-0862">Zinc</keyword>
<dbReference type="SUPFAM" id="SSF57667">
    <property type="entry name" value="beta-beta-alpha zinc fingers"/>
    <property type="match status" value="4"/>
</dbReference>
<feature type="domain" description="C2H2-type" evidence="11">
    <location>
        <begin position="357"/>
        <end position="387"/>
    </location>
</feature>
<feature type="region of interest" description="Disordered" evidence="10">
    <location>
        <begin position="298"/>
        <end position="319"/>
    </location>
</feature>
<proteinExistence type="predicted"/>
<name>A0AAD5VCM8_9APHY</name>
<dbReference type="PROSITE" id="PS50157">
    <property type="entry name" value="ZINC_FINGER_C2H2_2"/>
    <property type="match status" value="7"/>
</dbReference>
<dbReference type="GO" id="GO:0000981">
    <property type="term" value="F:DNA-binding transcription factor activity, RNA polymerase II-specific"/>
    <property type="evidence" value="ECO:0007669"/>
    <property type="project" value="UniProtKB-ARBA"/>
</dbReference>
<dbReference type="GO" id="GO:0008270">
    <property type="term" value="F:zinc ion binding"/>
    <property type="evidence" value="ECO:0007669"/>
    <property type="project" value="UniProtKB-KW"/>
</dbReference>
<feature type="compositionally biased region" description="Polar residues" evidence="10">
    <location>
        <begin position="87"/>
        <end position="106"/>
    </location>
</feature>
<dbReference type="InterPro" id="IPR013087">
    <property type="entry name" value="Znf_C2H2_type"/>
</dbReference>
<accession>A0AAD5VCM8</accession>
<protein>
    <recommendedName>
        <fullName evidence="11">C2H2-type domain-containing protein</fullName>
    </recommendedName>
</protein>
<keyword evidence="7" id="KW-0804">Transcription</keyword>
<evidence type="ECO:0000256" key="7">
    <source>
        <dbReference type="ARBA" id="ARBA00023163"/>
    </source>
</evidence>
<gene>
    <name evidence="12" type="ORF">NLI96_g2819</name>
</gene>
<dbReference type="EMBL" id="JANAWD010000066">
    <property type="protein sequence ID" value="KAJ3488474.1"/>
    <property type="molecule type" value="Genomic_DNA"/>
</dbReference>
<dbReference type="SMART" id="SM00355">
    <property type="entry name" value="ZnF_C2H2"/>
    <property type="match status" value="10"/>
</dbReference>
<evidence type="ECO:0000313" key="12">
    <source>
        <dbReference type="EMBL" id="KAJ3488474.1"/>
    </source>
</evidence>
<evidence type="ECO:0000259" key="11">
    <source>
        <dbReference type="PROSITE" id="PS50157"/>
    </source>
</evidence>